<reference evidence="1 2" key="1">
    <citation type="submission" date="2021-05" db="EMBL/GenBank/DDBJ databases">
        <title>Kineosporia and Streptomyces sp. nov. two new marine actinobacteria isolated from Coral.</title>
        <authorList>
            <person name="Buangrab K."/>
            <person name="Sutthacheep M."/>
            <person name="Yeemin T."/>
            <person name="Harunari E."/>
            <person name="Igarashi Y."/>
            <person name="Kanchanasin P."/>
            <person name="Tanasupawat S."/>
            <person name="Phongsopitanun W."/>
        </authorList>
    </citation>
    <scope>NUCLEOTIDE SEQUENCE [LARGE SCALE GENOMIC DNA]</scope>
    <source>
        <strain evidence="1 2">J2-2</strain>
    </source>
</reference>
<keyword evidence="2" id="KW-1185">Reference proteome</keyword>
<gene>
    <name evidence="1" type="ORF">KIH74_08970</name>
</gene>
<name>A0ABS5TD94_9ACTN</name>
<dbReference type="RefSeq" id="WP_214155345.1">
    <property type="nucleotide sequence ID" value="NZ_JAHBAY010000003.1"/>
</dbReference>
<protein>
    <recommendedName>
        <fullName evidence="3">Anti-sigma factor</fullName>
    </recommendedName>
</protein>
<comment type="caution">
    <text evidence="1">The sequence shown here is derived from an EMBL/GenBank/DDBJ whole genome shotgun (WGS) entry which is preliminary data.</text>
</comment>
<proteinExistence type="predicted"/>
<accession>A0ABS5TD94</accession>
<dbReference type="EMBL" id="JAHBAY010000003">
    <property type="protein sequence ID" value="MBT0769055.1"/>
    <property type="molecule type" value="Genomic_DNA"/>
</dbReference>
<evidence type="ECO:0000313" key="2">
    <source>
        <dbReference type="Proteomes" id="UP001197247"/>
    </source>
</evidence>
<evidence type="ECO:0008006" key="3">
    <source>
        <dbReference type="Google" id="ProtNLM"/>
    </source>
</evidence>
<sequence length="196" mass="19901">MTEDDLRARLRRADPAVSLEPLSAERVSGLTASVMDAGRTDVSRQRRSLWSGRARPVAGAVLLAAAAAGIFAGVKGNVRDEPAPVVQRVQGGGGATFKCAAPSADGLIGVELAVEGTVRSVSSGVVTLDVSRVWAGSPVGVLEVAQTSGASESLLGADSFEVGGRYLVAVEGGAVRGCGYSGPASSELRALYDEAF</sequence>
<organism evidence="1 2">
    <name type="scientific">Kineosporia corallincola</name>
    <dbReference type="NCBI Taxonomy" id="2835133"/>
    <lineage>
        <taxon>Bacteria</taxon>
        <taxon>Bacillati</taxon>
        <taxon>Actinomycetota</taxon>
        <taxon>Actinomycetes</taxon>
        <taxon>Kineosporiales</taxon>
        <taxon>Kineosporiaceae</taxon>
        <taxon>Kineosporia</taxon>
    </lineage>
</organism>
<evidence type="ECO:0000313" key="1">
    <source>
        <dbReference type="EMBL" id="MBT0769055.1"/>
    </source>
</evidence>
<dbReference type="Proteomes" id="UP001197247">
    <property type="component" value="Unassembled WGS sequence"/>
</dbReference>